<feature type="transmembrane region" description="Helical" evidence="2">
    <location>
        <begin position="15"/>
        <end position="39"/>
    </location>
</feature>
<protein>
    <submittedName>
        <fullName evidence="3">Uncharacterized protein</fullName>
    </submittedName>
</protein>
<gene>
    <name evidence="3" type="ORF">FEHR0123_LOCUS7796</name>
</gene>
<evidence type="ECO:0000256" key="1">
    <source>
        <dbReference type="SAM" id="MobiDB-lite"/>
    </source>
</evidence>
<feature type="compositionally biased region" description="Basic and acidic residues" evidence="1">
    <location>
        <begin position="246"/>
        <end position="257"/>
    </location>
</feature>
<dbReference type="EMBL" id="HBIE01025477">
    <property type="protein sequence ID" value="CAE0312874.1"/>
    <property type="molecule type" value="Transcribed_RNA"/>
</dbReference>
<evidence type="ECO:0000313" key="3">
    <source>
        <dbReference type="EMBL" id="CAE0312874.1"/>
    </source>
</evidence>
<dbReference type="AlphaFoldDB" id="A0A7S3MM68"/>
<reference evidence="3" key="1">
    <citation type="submission" date="2021-01" db="EMBL/GenBank/DDBJ databases">
        <authorList>
            <person name="Corre E."/>
            <person name="Pelletier E."/>
            <person name="Niang G."/>
            <person name="Scheremetjew M."/>
            <person name="Finn R."/>
            <person name="Kale V."/>
            <person name="Holt S."/>
            <person name="Cochrane G."/>
            <person name="Meng A."/>
            <person name="Brown T."/>
            <person name="Cohen L."/>
        </authorList>
    </citation>
    <scope>NUCLEOTIDE SEQUENCE</scope>
    <source>
        <strain evidence="3">Fehren 1</strain>
    </source>
</reference>
<keyword evidence="2" id="KW-0472">Membrane</keyword>
<name>A0A7S3MM68_9SPIT</name>
<sequence>MPREAMNSESRGRKLCIALGHFIHMIIAIMLAALLLSWMHNAKDINNAFDELCENTKCRYHDVRFYDVAFEHGPFSDPHHAKELRHKIRETYSKEDMKTGTRWTMVYAFSGTLLVLVGLNGIAMMLGAWSLKARALGGCCCCLLGLLNFVSIIVTAVCRFNTIGNLAAISLTPSKYSGEPFEFDKHGRRLEGGLSEEHTFKGDAKVILVSWIAQILLCCSHCCVMGYIQKPHVKRSDAYDTLNPKLSHDDEGSEEKSLVATPGENKDSALTARYY</sequence>
<feature type="transmembrane region" description="Helical" evidence="2">
    <location>
        <begin position="135"/>
        <end position="157"/>
    </location>
</feature>
<organism evidence="3">
    <name type="scientific">Favella ehrenbergii</name>
    <dbReference type="NCBI Taxonomy" id="182087"/>
    <lineage>
        <taxon>Eukaryota</taxon>
        <taxon>Sar</taxon>
        <taxon>Alveolata</taxon>
        <taxon>Ciliophora</taxon>
        <taxon>Intramacronucleata</taxon>
        <taxon>Spirotrichea</taxon>
        <taxon>Choreotrichia</taxon>
        <taxon>Tintinnida</taxon>
        <taxon>Xystonellidae</taxon>
        <taxon>Favella</taxon>
    </lineage>
</organism>
<proteinExistence type="predicted"/>
<feature type="transmembrane region" description="Helical" evidence="2">
    <location>
        <begin position="206"/>
        <end position="228"/>
    </location>
</feature>
<accession>A0A7S3MM68</accession>
<feature type="region of interest" description="Disordered" evidence="1">
    <location>
        <begin position="244"/>
        <end position="275"/>
    </location>
</feature>
<keyword evidence="2" id="KW-0812">Transmembrane</keyword>
<evidence type="ECO:0000256" key="2">
    <source>
        <dbReference type="SAM" id="Phobius"/>
    </source>
</evidence>
<feature type="transmembrane region" description="Helical" evidence="2">
    <location>
        <begin position="105"/>
        <end position="128"/>
    </location>
</feature>
<keyword evidence="2" id="KW-1133">Transmembrane helix</keyword>